<evidence type="ECO:0000259" key="2">
    <source>
        <dbReference type="Pfam" id="PF21307"/>
    </source>
</evidence>
<sequence length="730" mass="83315">MRILSKRKWGVNVTMGNTKLYYEHPAENWNEALPVGNGRLGAMIFGRVEKELIQMNEDSIWLGGYKNRNNPDALKNLSKVRKLLMDGNIKEGEKLLKRAFSGTPQSMQPYQTLGNLEISFDYKNDEVTNYRRSLDLEHAVATTEFKVGDIVFKREMISSYPDKCMFMRISASEGGSISFDALLTRGREYQAVKKINDHTIYLYGKLGSDGMDFGVVVTANAVGGQVAVIGESLVVKEADEVLLTIDGGSTFRYKELEKELCEECSLTLPYEELKKRHMDDFGKLFDRVSFSLDSDDRSYEEMPTDKRLELVRKCVDKGNEVKDLGIYVLYFNFGRYLMISGSRPGSLPLNLQGIWNDSFTPAWDSKYTININTEMNYWPAEICNLSECHLPLFDLMERMYEHGKETASSMYGCRGIVAHHNTNIWGDTAPQDQWLPGTYWVMGFAWLSTHIWNHYEYTYDKDFLKEHYYLMLESARFFLDFLIEDKDGYLVTCPSVSPENTYIIDTFHKGCNGYGVTMDNMILRDLFTQCIAASDVLGRHDEEIDEMQKAKDRLRPTSIGKYGQIMEWAKDYQEQEPGHRHISQLYGLFPSDQISVQSTKELANAARVTIDRRLQNGGGHTGWSRAWIINFYARLHDGEKALEHLNMLLTRSTLNNLFDNHPPFQIDGNFGATAAIANMLLHDTSDGPVVLPALPKEWKSGSIKGLKLKGNKTIDIVWKDGKIMSKCKAV</sequence>
<dbReference type="PANTHER" id="PTHR31084:SF18">
    <property type="entry name" value="GLYCOSYL HYDROLASE FAMILY 95 N-TERMINAL DOMAIN-CONTAINING PROTEIN"/>
    <property type="match status" value="1"/>
</dbReference>
<dbReference type="AlphaFoldDB" id="A0A1I5RZE3"/>
<dbReference type="Proteomes" id="UP000182624">
    <property type="component" value="Unassembled WGS sequence"/>
</dbReference>
<dbReference type="PANTHER" id="PTHR31084">
    <property type="entry name" value="ALPHA-L-FUCOSIDASE 2"/>
    <property type="match status" value="1"/>
</dbReference>
<evidence type="ECO:0000259" key="1">
    <source>
        <dbReference type="Pfam" id="PF14498"/>
    </source>
</evidence>
<dbReference type="EMBL" id="FOXO01000005">
    <property type="protein sequence ID" value="SFP63376.1"/>
    <property type="molecule type" value="Genomic_DNA"/>
</dbReference>
<dbReference type="Pfam" id="PF22124">
    <property type="entry name" value="Glyco_hydro_95_cat"/>
    <property type="match status" value="1"/>
</dbReference>
<dbReference type="Gene3D" id="1.50.10.10">
    <property type="match status" value="1"/>
</dbReference>
<dbReference type="SUPFAM" id="SSF48208">
    <property type="entry name" value="Six-hairpin glycosidases"/>
    <property type="match status" value="1"/>
</dbReference>
<name>A0A1I5RZE3_9FIRM</name>
<dbReference type="PIRSF" id="PIRSF007663">
    <property type="entry name" value="UCP007663"/>
    <property type="match status" value="1"/>
</dbReference>
<feature type="domain" description="Glycosyl hydrolase family 95 N-terminal" evidence="1">
    <location>
        <begin position="20"/>
        <end position="252"/>
    </location>
</feature>
<evidence type="ECO:0000313" key="5">
    <source>
        <dbReference type="Proteomes" id="UP000182624"/>
    </source>
</evidence>
<dbReference type="Pfam" id="PF14498">
    <property type="entry name" value="Glyco_hyd_65N_2"/>
    <property type="match status" value="1"/>
</dbReference>
<protein>
    <submittedName>
        <fullName evidence="4">Alpha-L-fucosidase 2</fullName>
    </submittedName>
</protein>
<feature type="domain" description="Alpha fucosidase A-like C-terminal" evidence="2">
    <location>
        <begin position="690"/>
        <end position="724"/>
    </location>
</feature>
<dbReference type="Pfam" id="PF21307">
    <property type="entry name" value="Glyco_hydro_95_C"/>
    <property type="match status" value="1"/>
</dbReference>
<gene>
    <name evidence="4" type="ORF">SAMN04487928_10522</name>
</gene>
<dbReference type="GO" id="GO:0005975">
    <property type="term" value="P:carbohydrate metabolic process"/>
    <property type="evidence" value="ECO:0007669"/>
    <property type="project" value="InterPro"/>
</dbReference>
<dbReference type="OrthoDB" id="9802600at2"/>
<organism evidence="4 5">
    <name type="scientific">Butyrivibrio proteoclasticus</name>
    <dbReference type="NCBI Taxonomy" id="43305"/>
    <lineage>
        <taxon>Bacteria</taxon>
        <taxon>Bacillati</taxon>
        <taxon>Bacillota</taxon>
        <taxon>Clostridia</taxon>
        <taxon>Lachnospirales</taxon>
        <taxon>Lachnospiraceae</taxon>
        <taxon>Butyrivibrio</taxon>
    </lineage>
</organism>
<keyword evidence="5" id="KW-1185">Reference proteome</keyword>
<dbReference type="GO" id="GO:0004560">
    <property type="term" value="F:alpha-L-fucosidase activity"/>
    <property type="evidence" value="ECO:0007669"/>
    <property type="project" value="InterPro"/>
</dbReference>
<dbReference type="InterPro" id="IPR016518">
    <property type="entry name" value="Alpha-L-fucosidase"/>
</dbReference>
<dbReference type="FunFam" id="1.50.10.10:FF:000028">
    <property type="entry name" value="Alpha-L-fucosidase 2"/>
    <property type="match status" value="1"/>
</dbReference>
<evidence type="ECO:0000313" key="4">
    <source>
        <dbReference type="EMBL" id="SFP63376.1"/>
    </source>
</evidence>
<proteinExistence type="predicted"/>
<dbReference type="InterPro" id="IPR049053">
    <property type="entry name" value="AFCA-like_C"/>
</dbReference>
<accession>A0A1I5RZE3</accession>
<feature type="domain" description="Glycosyl hydrolase family 95 catalytic" evidence="3">
    <location>
        <begin position="270"/>
        <end position="680"/>
    </location>
</feature>
<dbReference type="InterPro" id="IPR008928">
    <property type="entry name" value="6-hairpin_glycosidase_sf"/>
</dbReference>
<dbReference type="InterPro" id="IPR027414">
    <property type="entry name" value="GH95_N_dom"/>
</dbReference>
<dbReference type="InterPro" id="IPR054363">
    <property type="entry name" value="GH95_cat"/>
</dbReference>
<reference evidence="5" key="1">
    <citation type="submission" date="2016-10" db="EMBL/GenBank/DDBJ databases">
        <authorList>
            <person name="Varghese N."/>
            <person name="Submissions S."/>
        </authorList>
    </citation>
    <scope>NUCLEOTIDE SEQUENCE [LARGE SCALE GENOMIC DNA]</scope>
    <source>
        <strain evidence="5">P18</strain>
    </source>
</reference>
<dbReference type="InterPro" id="IPR012341">
    <property type="entry name" value="6hp_glycosidase-like_sf"/>
</dbReference>
<evidence type="ECO:0000259" key="3">
    <source>
        <dbReference type="Pfam" id="PF22124"/>
    </source>
</evidence>